<dbReference type="InterPro" id="IPR021552">
    <property type="entry name" value="ArsP_2"/>
</dbReference>
<dbReference type="Pfam" id="PF11449">
    <property type="entry name" value="ArsP_2"/>
    <property type="match status" value="1"/>
</dbReference>
<accession>A0A545TU38</accession>
<evidence type="ECO:0000313" key="2">
    <source>
        <dbReference type="EMBL" id="TQV80732.1"/>
    </source>
</evidence>
<evidence type="ECO:0008006" key="4">
    <source>
        <dbReference type="Google" id="ProtNLM"/>
    </source>
</evidence>
<evidence type="ECO:0000313" key="3">
    <source>
        <dbReference type="Proteomes" id="UP000315252"/>
    </source>
</evidence>
<dbReference type="OrthoDB" id="3776971at2"/>
<dbReference type="EMBL" id="VHSH01000003">
    <property type="protein sequence ID" value="TQV80732.1"/>
    <property type="molecule type" value="Genomic_DNA"/>
</dbReference>
<keyword evidence="1" id="KW-0812">Transmembrane</keyword>
<dbReference type="Proteomes" id="UP000315252">
    <property type="component" value="Unassembled WGS sequence"/>
</dbReference>
<feature type="transmembrane region" description="Helical" evidence="1">
    <location>
        <begin position="304"/>
        <end position="330"/>
    </location>
</feature>
<feature type="transmembrane region" description="Helical" evidence="1">
    <location>
        <begin position="195"/>
        <end position="213"/>
    </location>
</feature>
<organism evidence="2 3">
    <name type="scientific">Denitrobaculum tricleocarpae</name>
    <dbReference type="NCBI Taxonomy" id="2591009"/>
    <lineage>
        <taxon>Bacteria</taxon>
        <taxon>Pseudomonadati</taxon>
        <taxon>Pseudomonadota</taxon>
        <taxon>Alphaproteobacteria</taxon>
        <taxon>Rhodospirillales</taxon>
        <taxon>Rhodospirillaceae</taxon>
        <taxon>Denitrobaculum</taxon>
    </lineage>
</organism>
<dbReference type="NCBIfam" id="NF037962">
    <property type="entry name" value="arsenic_eff"/>
    <property type="match status" value="1"/>
</dbReference>
<keyword evidence="1" id="KW-1133">Transmembrane helix</keyword>
<comment type="caution">
    <text evidence="2">The sequence shown here is derived from an EMBL/GenBank/DDBJ whole genome shotgun (WGS) entry which is preliminary data.</text>
</comment>
<protein>
    <recommendedName>
        <fullName evidence="4">10TM heavy-metal exporter</fullName>
    </recommendedName>
</protein>
<name>A0A545TU38_9PROT</name>
<keyword evidence="3" id="KW-1185">Reference proteome</keyword>
<feature type="transmembrane region" description="Helical" evidence="1">
    <location>
        <begin position="24"/>
        <end position="45"/>
    </location>
</feature>
<keyword evidence="1" id="KW-0472">Membrane</keyword>
<dbReference type="RefSeq" id="WP_142896446.1">
    <property type="nucleotide sequence ID" value="NZ_ML660054.1"/>
</dbReference>
<feature type="transmembrane region" description="Helical" evidence="1">
    <location>
        <begin position="233"/>
        <end position="252"/>
    </location>
</feature>
<evidence type="ECO:0000256" key="1">
    <source>
        <dbReference type="SAM" id="Phobius"/>
    </source>
</evidence>
<sequence>MTVLVASTRACANQIKQSGLPQKAGSFLLAGLIFAALLALPEVVIPAMADAYLQVSVFVAATLAIFALIESRMKVGTDELLERHKAWQIPIAAMLGAIPGCGGAVMVVTQFVNGRLSFGALVAVLTATMGDPAFLLLAQAPLDGTMIFAFCALIGVVSGYVVDRLHGVDFMRPERPQAVAACASESGWKPGKIQLIWVALILPGLALGILQLLQIDSDPLFGALQAYQPTETIGLIGAVLSILMWSFTARGVENKLVTGSPSSRVVSTTNFVSVWVIVGFLIYEVGVYATGWDLSVMAQTWAPLVPLLAVLVGFLPGCGPQVVVTTLYLAGTIPLSAQLGNAISNDGDALFPALALAPKAAMVATLYSAIPAILVAYSTFLLFE</sequence>
<feature type="transmembrane region" description="Helical" evidence="1">
    <location>
        <begin position="51"/>
        <end position="69"/>
    </location>
</feature>
<gene>
    <name evidence="2" type="ORF">FKG95_11295</name>
</gene>
<feature type="transmembrane region" description="Helical" evidence="1">
    <location>
        <begin position="145"/>
        <end position="162"/>
    </location>
</feature>
<dbReference type="AlphaFoldDB" id="A0A545TU38"/>
<feature type="transmembrane region" description="Helical" evidence="1">
    <location>
        <begin position="360"/>
        <end position="383"/>
    </location>
</feature>
<reference evidence="2 3" key="1">
    <citation type="submission" date="2019-06" db="EMBL/GenBank/DDBJ databases">
        <title>Whole genome sequence for Rhodospirillaceae sp. R148.</title>
        <authorList>
            <person name="Wang G."/>
        </authorList>
    </citation>
    <scope>NUCLEOTIDE SEQUENCE [LARGE SCALE GENOMIC DNA]</scope>
    <source>
        <strain evidence="2 3">R148</strain>
    </source>
</reference>
<feature type="transmembrane region" description="Helical" evidence="1">
    <location>
        <begin position="89"/>
        <end position="112"/>
    </location>
</feature>
<proteinExistence type="predicted"/>
<feature type="transmembrane region" description="Helical" evidence="1">
    <location>
        <begin position="272"/>
        <end position="292"/>
    </location>
</feature>